<keyword evidence="2" id="KW-1185">Reference proteome</keyword>
<dbReference type="OrthoDB" id="2381102at2"/>
<dbReference type="RefSeq" id="WP_136372526.1">
    <property type="nucleotide sequence ID" value="NZ_SSOB01000039.1"/>
</dbReference>
<dbReference type="EMBL" id="SSOB01000039">
    <property type="protein sequence ID" value="THF74629.1"/>
    <property type="molecule type" value="Genomic_DNA"/>
</dbReference>
<evidence type="ECO:0000313" key="1">
    <source>
        <dbReference type="EMBL" id="THF74629.1"/>
    </source>
</evidence>
<comment type="caution">
    <text evidence="1">The sequence shown here is derived from an EMBL/GenBank/DDBJ whole genome shotgun (WGS) entry which is preliminary data.</text>
</comment>
<protein>
    <submittedName>
        <fullName evidence="1">GNAT family N-acetyltransferase</fullName>
    </submittedName>
</protein>
<dbReference type="Gene3D" id="3.40.630.30">
    <property type="match status" value="1"/>
</dbReference>
<accession>A0A4S4BJA1</accession>
<evidence type="ECO:0000313" key="2">
    <source>
        <dbReference type="Proteomes" id="UP000310636"/>
    </source>
</evidence>
<dbReference type="GO" id="GO:0016740">
    <property type="term" value="F:transferase activity"/>
    <property type="evidence" value="ECO:0007669"/>
    <property type="project" value="UniProtKB-KW"/>
</dbReference>
<keyword evidence="1" id="KW-0808">Transferase</keyword>
<dbReference type="AlphaFoldDB" id="A0A4S4BJA1"/>
<proteinExistence type="predicted"/>
<reference evidence="1 2" key="1">
    <citation type="submission" date="2019-04" db="EMBL/GenBank/DDBJ databases">
        <title>Cohnella sp. nov. isolated from preserved vegetables.</title>
        <authorList>
            <person name="Lin S.-Y."/>
            <person name="Hung M.-H."/>
            <person name="Young C.-C."/>
        </authorList>
    </citation>
    <scope>NUCLEOTIDE SEQUENCE [LARGE SCALE GENOMIC DNA]</scope>
    <source>
        <strain evidence="1 2">CC-MHH1044</strain>
    </source>
</reference>
<dbReference type="InterPro" id="IPR016181">
    <property type="entry name" value="Acyl_CoA_acyltransferase"/>
</dbReference>
<organism evidence="1 2">
    <name type="scientific">Cohnella fermenti</name>
    <dbReference type="NCBI Taxonomy" id="2565925"/>
    <lineage>
        <taxon>Bacteria</taxon>
        <taxon>Bacillati</taxon>
        <taxon>Bacillota</taxon>
        <taxon>Bacilli</taxon>
        <taxon>Bacillales</taxon>
        <taxon>Paenibacillaceae</taxon>
        <taxon>Cohnella</taxon>
    </lineage>
</organism>
<dbReference type="SUPFAM" id="SSF55729">
    <property type="entry name" value="Acyl-CoA N-acyltransferases (Nat)"/>
    <property type="match status" value="1"/>
</dbReference>
<name>A0A4S4BJA1_9BACL</name>
<sequence>MRYHHIASIEDPFFAKMHRLMGEVFPPEEVLAYELWREPLLDPTIQVCVAIHEDEVVGATEYRYRPELQVAMTDFTIIGRTGLGIGRFLMVEREKHLKRLERESGVPSLGMFAEIYNPEADATSALSFGKVAPMHPSVRREVLSHVGYKKLDLAYVHPSWDHEGKAVQGLDFCFRPADEDAESLPAELPVRFLRWYYSALPNKPREWEEMMASLEEKGTVALLPL</sequence>
<dbReference type="Proteomes" id="UP000310636">
    <property type="component" value="Unassembled WGS sequence"/>
</dbReference>
<gene>
    <name evidence="1" type="ORF">E6C55_24540</name>
</gene>